<dbReference type="Proteomes" id="UP000245771">
    <property type="component" value="Unassembled WGS sequence"/>
</dbReference>
<feature type="compositionally biased region" description="Polar residues" evidence="12">
    <location>
        <begin position="67"/>
        <end position="86"/>
    </location>
</feature>
<keyword evidence="5" id="KW-0547">Nucleotide-binding</keyword>
<dbReference type="Pfam" id="PF01590">
    <property type="entry name" value="GAF"/>
    <property type="match status" value="1"/>
</dbReference>
<dbReference type="InterPro" id="IPR005467">
    <property type="entry name" value="His_kinase_dom"/>
</dbReference>
<dbReference type="CDD" id="cd17546">
    <property type="entry name" value="REC_hyHK_CKI1_RcsC-like"/>
    <property type="match status" value="1"/>
</dbReference>
<keyword evidence="8" id="KW-0157">Chromophore</keyword>
<dbReference type="GeneID" id="37018888"/>
<accession>A0A316VHP2</accession>
<dbReference type="InterPro" id="IPR036097">
    <property type="entry name" value="HisK_dim/P_sf"/>
</dbReference>
<keyword evidence="4" id="KW-0808">Transferase</keyword>
<dbReference type="GO" id="GO:0009881">
    <property type="term" value="F:photoreceptor activity"/>
    <property type="evidence" value="ECO:0007669"/>
    <property type="project" value="UniProtKB-KW"/>
</dbReference>
<dbReference type="GO" id="GO:0009584">
    <property type="term" value="P:detection of visible light"/>
    <property type="evidence" value="ECO:0007669"/>
    <property type="project" value="InterPro"/>
</dbReference>
<evidence type="ECO:0000259" key="13">
    <source>
        <dbReference type="PROSITE" id="PS50046"/>
    </source>
</evidence>
<dbReference type="GO" id="GO:0005524">
    <property type="term" value="F:ATP binding"/>
    <property type="evidence" value="ECO:0007669"/>
    <property type="project" value="UniProtKB-KW"/>
</dbReference>
<dbReference type="InterPro" id="IPR001789">
    <property type="entry name" value="Sig_transdc_resp-reg_receiver"/>
</dbReference>
<dbReference type="Pfam" id="PF00360">
    <property type="entry name" value="PHY"/>
    <property type="match status" value="1"/>
</dbReference>
<evidence type="ECO:0000256" key="9">
    <source>
        <dbReference type="ARBA" id="ARBA00023012"/>
    </source>
</evidence>
<evidence type="ECO:0000259" key="15">
    <source>
        <dbReference type="PROSITE" id="PS50110"/>
    </source>
</evidence>
<dbReference type="SMART" id="SM00448">
    <property type="entry name" value="REC"/>
    <property type="match status" value="1"/>
</dbReference>
<dbReference type="Pfam" id="PF00072">
    <property type="entry name" value="Response_reg"/>
    <property type="match status" value="1"/>
</dbReference>
<dbReference type="InterPro" id="IPR003661">
    <property type="entry name" value="HisK_dim/P_dom"/>
</dbReference>
<dbReference type="Pfam" id="PF08446">
    <property type="entry name" value="PAS_2"/>
    <property type="match status" value="1"/>
</dbReference>
<dbReference type="InterPro" id="IPR043150">
    <property type="entry name" value="Phytochrome_PHY_sf"/>
</dbReference>
<dbReference type="InParanoid" id="A0A316VHP2"/>
<feature type="compositionally biased region" description="Low complexity" evidence="12">
    <location>
        <begin position="1189"/>
        <end position="1203"/>
    </location>
</feature>
<feature type="region of interest" description="Disordered" evidence="12">
    <location>
        <begin position="1"/>
        <end position="88"/>
    </location>
</feature>
<dbReference type="InterPro" id="IPR004358">
    <property type="entry name" value="Sig_transdc_His_kin-like_C"/>
</dbReference>
<dbReference type="SUPFAM" id="SSF52172">
    <property type="entry name" value="CheY-like"/>
    <property type="match status" value="1"/>
</dbReference>
<dbReference type="Gene3D" id="3.30.450.40">
    <property type="match status" value="1"/>
</dbReference>
<dbReference type="SMART" id="SM00387">
    <property type="entry name" value="HATPase_c"/>
    <property type="match status" value="1"/>
</dbReference>
<dbReference type="PANTHER" id="PTHR43065">
    <property type="entry name" value="SENSOR HISTIDINE KINASE"/>
    <property type="match status" value="1"/>
</dbReference>
<name>A0A316VHP2_9BASI</name>
<feature type="region of interest" description="Disordered" evidence="12">
    <location>
        <begin position="1058"/>
        <end position="1149"/>
    </location>
</feature>
<feature type="region of interest" description="Disordered" evidence="12">
    <location>
        <begin position="1168"/>
        <end position="1261"/>
    </location>
</feature>
<feature type="region of interest" description="Disordered" evidence="12">
    <location>
        <begin position="366"/>
        <end position="398"/>
    </location>
</feature>
<keyword evidence="7" id="KW-0067">ATP-binding</keyword>
<dbReference type="InterPro" id="IPR003018">
    <property type="entry name" value="GAF"/>
</dbReference>
<feature type="compositionally biased region" description="Low complexity" evidence="12">
    <location>
        <begin position="1127"/>
        <end position="1137"/>
    </location>
</feature>
<gene>
    <name evidence="16" type="ORF">FA14DRAFT_140699</name>
</gene>
<dbReference type="SUPFAM" id="SSF55874">
    <property type="entry name" value="ATPase domain of HSP90 chaperone/DNA topoisomerase II/histidine kinase"/>
    <property type="match status" value="1"/>
</dbReference>
<dbReference type="PRINTS" id="PR00344">
    <property type="entry name" value="BCTRLSENSOR"/>
</dbReference>
<feature type="compositionally biased region" description="Low complexity" evidence="12">
    <location>
        <begin position="294"/>
        <end position="305"/>
    </location>
</feature>
<dbReference type="Gene3D" id="3.30.565.10">
    <property type="entry name" value="Histidine kinase-like ATPase, C-terminal domain"/>
    <property type="match status" value="1"/>
</dbReference>
<evidence type="ECO:0000256" key="5">
    <source>
        <dbReference type="ARBA" id="ARBA00022741"/>
    </source>
</evidence>
<reference evidence="16 17" key="1">
    <citation type="journal article" date="2018" name="Mol. Biol. Evol.">
        <title>Broad Genomic Sampling Reveals a Smut Pathogenic Ancestry of the Fungal Clade Ustilaginomycotina.</title>
        <authorList>
            <person name="Kijpornyongpan T."/>
            <person name="Mondo S.J."/>
            <person name="Barry K."/>
            <person name="Sandor L."/>
            <person name="Lee J."/>
            <person name="Lipzen A."/>
            <person name="Pangilinan J."/>
            <person name="LaButti K."/>
            <person name="Hainaut M."/>
            <person name="Henrissat B."/>
            <person name="Grigoriev I.V."/>
            <person name="Spatafora J.W."/>
            <person name="Aime M.C."/>
        </authorList>
    </citation>
    <scope>NUCLEOTIDE SEQUENCE [LARGE SCALE GENOMIC DNA]</scope>
    <source>
        <strain evidence="16 17">MCA 3882</strain>
    </source>
</reference>
<dbReference type="Gene3D" id="1.10.287.130">
    <property type="match status" value="1"/>
</dbReference>
<dbReference type="PROSITE" id="PS50046">
    <property type="entry name" value="PHYTOCHROME_2"/>
    <property type="match status" value="1"/>
</dbReference>
<feature type="domain" description="Histidine kinase" evidence="14">
    <location>
        <begin position="798"/>
        <end position="1055"/>
    </location>
</feature>
<keyword evidence="17" id="KW-1185">Reference proteome</keyword>
<keyword evidence="10" id="KW-0675">Receptor</keyword>
<feature type="modified residue" description="4-aspartylphosphate" evidence="11">
    <location>
        <position position="1346"/>
    </location>
</feature>
<dbReference type="InterPro" id="IPR013515">
    <property type="entry name" value="Phytochrome_cen-reg"/>
</dbReference>
<protein>
    <recommendedName>
        <fullName evidence="18">Phytochrome</fullName>
    </recommendedName>
</protein>
<feature type="region of interest" description="Disordered" evidence="12">
    <location>
        <begin position="276"/>
        <end position="317"/>
    </location>
</feature>
<feature type="compositionally biased region" description="Basic and acidic residues" evidence="12">
    <location>
        <begin position="1168"/>
        <end position="1179"/>
    </location>
</feature>
<dbReference type="InterPro" id="IPR035965">
    <property type="entry name" value="PAS-like_dom_sf"/>
</dbReference>
<evidence type="ECO:0000313" key="16">
    <source>
        <dbReference type="EMBL" id="PWN36764.1"/>
    </source>
</evidence>
<dbReference type="PANTHER" id="PTHR43065:SF10">
    <property type="entry name" value="PEROXIDE STRESS-ACTIVATED HISTIDINE KINASE MAK3"/>
    <property type="match status" value="1"/>
</dbReference>
<dbReference type="GO" id="GO:0000155">
    <property type="term" value="F:phosphorelay sensor kinase activity"/>
    <property type="evidence" value="ECO:0007669"/>
    <property type="project" value="InterPro"/>
</dbReference>
<organism evidence="16 17">
    <name type="scientific">Meira miltonrushii</name>
    <dbReference type="NCBI Taxonomy" id="1280837"/>
    <lineage>
        <taxon>Eukaryota</taxon>
        <taxon>Fungi</taxon>
        <taxon>Dikarya</taxon>
        <taxon>Basidiomycota</taxon>
        <taxon>Ustilaginomycotina</taxon>
        <taxon>Exobasidiomycetes</taxon>
        <taxon>Exobasidiales</taxon>
        <taxon>Brachybasidiaceae</taxon>
        <taxon>Meira</taxon>
    </lineage>
</organism>
<dbReference type="PROSITE" id="PS50109">
    <property type="entry name" value="HIS_KIN"/>
    <property type="match status" value="1"/>
</dbReference>
<evidence type="ECO:0000256" key="10">
    <source>
        <dbReference type="ARBA" id="ARBA00023170"/>
    </source>
</evidence>
<dbReference type="InterPro" id="IPR013654">
    <property type="entry name" value="PAS_2"/>
</dbReference>
<keyword evidence="6" id="KW-0418">Kinase</keyword>
<evidence type="ECO:0000256" key="6">
    <source>
        <dbReference type="ARBA" id="ARBA00022777"/>
    </source>
</evidence>
<keyword evidence="2 11" id="KW-0597">Phosphoprotein</keyword>
<evidence type="ECO:0000313" key="17">
    <source>
        <dbReference type="Proteomes" id="UP000245771"/>
    </source>
</evidence>
<dbReference type="CDD" id="cd00082">
    <property type="entry name" value="HisKA"/>
    <property type="match status" value="1"/>
</dbReference>
<dbReference type="OrthoDB" id="2015534at2759"/>
<keyword evidence="1" id="KW-0600">Photoreceptor protein</keyword>
<dbReference type="Pfam" id="PF02518">
    <property type="entry name" value="HATPase_c"/>
    <property type="match status" value="1"/>
</dbReference>
<keyword evidence="3" id="KW-0716">Sensory transduction</keyword>
<feature type="compositionally biased region" description="Basic and acidic residues" evidence="12">
    <location>
        <begin position="1061"/>
        <end position="1072"/>
    </location>
</feature>
<evidence type="ECO:0000256" key="12">
    <source>
        <dbReference type="SAM" id="MobiDB-lite"/>
    </source>
</evidence>
<dbReference type="EMBL" id="KZ819602">
    <property type="protein sequence ID" value="PWN36764.1"/>
    <property type="molecule type" value="Genomic_DNA"/>
</dbReference>
<dbReference type="STRING" id="1280837.A0A316VHP2"/>
<evidence type="ECO:0000256" key="11">
    <source>
        <dbReference type="PROSITE-ProRule" id="PRU00169"/>
    </source>
</evidence>
<feature type="domain" description="Phytochrome chromophore attachment site" evidence="13">
    <location>
        <begin position="424"/>
        <end position="586"/>
    </location>
</feature>
<evidence type="ECO:0000256" key="3">
    <source>
        <dbReference type="ARBA" id="ARBA00022606"/>
    </source>
</evidence>
<evidence type="ECO:0000256" key="7">
    <source>
        <dbReference type="ARBA" id="ARBA00022840"/>
    </source>
</evidence>
<dbReference type="SMART" id="SM00388">
    <property type="entry name" value="HisKA"/>
    <property type="match status" value="1"/>
</dbReference>
<dbReference type="InterPro" id="IPR029016">
    <property type="entry name" value="GAF-like_dom_sf"/>
</dbReference>
<evidence type="ECO:0008006" key="18">
    <source>
        <dbReference type="Google" id="ProtNLM"/>
    </source>
</evidence>
<dbReference type="RefSeq" id="XP_025357066.1">
    <property type="nucleotide sequence ID" value="XM_025497107.1"/>
</dbReference>
<evidence type="ECO:0000256" key="2">
    <source>
        <dbReference type="ARBA" id="ARBA00022553"/>
    </source>
</evidence>
<dbReference type="Pfam" id="PF00512">
    <property type="entry name" value="HisKA"/>
    <property type="match status" value="1"/>
</dbReference>
<evidence type="ECO:0000256" key="4">
    <source>
        <dbReference type="ARBA" id="ARBA00022679"/>
    </source>
</evidence>
<dbReference type="Gene3D" id="3.30.450.270">
    <property type="match status" value="1"/>
</dbReference>
<dbReference type="SMART" id="SM00065">
    <property type="entry name" value="GAF"/>
    <property type="match status" value="1"/>
</dbReference>
<dbReference type="InterPro" id="IPR016132">
    <property type="entry name" value="Phyto_chromo_attachment"/>
</dbReference>
<dbReference type="InterPro" id="IPR011006">
    <property type="entry name" value="CheY-like_superfamily"/>
</dbReference>
<evidence type="ECO:0000259" key="14">
    <source>
        <dbReference type="PROSITE" id="PS50109"/>
    </source>
</evidence>
<feature type="compositionally biased region" description="Polar residues" evidence="12">
    <location>
        <begin position="1240"/>
        <end position="1256"/>
    </location>
</feature>
<dbReference type="Gene3D" id="3.40.50.2300">
    <property type="match status" value="1"/>
</dbReference>
<evidence type="ECO:0000256" key="1">
    <source>
        <dbReference type="ARBA" id="ARBA00022543"/>
    </source>
</evidence>
<sequence>MPTPPQSPSELRSPGSASGGGQTPFIYPIRSAVSVKPAGSSGDDAPKPSVPLIRSPRPRSAEGASKTGGSSFDGNASIDESSSASVLQAEKDHIESMTLPRFKHVATDQGHMVVTGREGEITRCEDEPIHIPGAVQSFGCMVVVREEEEGCLVVRQCSENTGDILGLPPAHLFKLESFLDCFDDDQADVLWDNIEMLNDSKSDLVESGPNVFQINGRGQQRPRRPGRSWKAWCAAHRVTNDKPKDKLETESLSDDSKKMGTLVVLEFELIGDSINPIFQRSAPPSPGENETEKSSSTSNMSSRGISPPPSVTTIDSDGTTKVSAAIATVTKVKGGLEGMPYVPTPEQFMESTQASSKPLKALQRMKRDFTGKRERPRRKKRPDSPTSSIATAQGPGMGLDDSADMLDMFGILSQVNEQFSAQNDLQAFLKVVVSIVRELTCFSRVMIYQFDEKWNGQVVCELVDWNDTHDLYRGLHFPATDIPKQARDLYMINKIRLLYDRDQPSARMVCREKSDLESPVDMTHSFLRAMSPIHIKYLANMGVRASMSISITAFDQLWGLISLHTYGSHGRRISFPVRQLCRLIGDSVSRNIERLSYTRRLSARKLINTLPTDRNPSGYIISNAEDLLKLFDADFGVIAIGNEAKILGPLSASQEVLAVTEYLRIKKFQQVITSQDVASDFPDMVLPNGLEVIAGLMLIPLSSSGIDFITFMRKAQTRHVNWAGKPFKEGREGKAVLEPRKSFKIWSEVVVGTCRAWQDEELETASVLCLVYGKFISVWRQREQAMQYNQLNKLLLSNATHEVRTPLNHIINYLEMALDSPLDDDTRENLSKSHMASKSLLFVINDLLDLTRHEEGNKLFLQEPFDLAMTVRDAVEMHELEAKRREIQFTLSTDPQSCYVIGDSARVRQIVVNTVSNSVKYTDSGHIHVEMRRRTDEEILAELPEGCDMEIELSISDTGKGIAREKLEAIFREFEQVESVIADPNNRREDAMSGSMSSGSSMVTNRRGSADGKDSGIGLGLAIVARIVKNIGGQLRVDSTVGEGSRFTYFLPFRASSASEAAERNDGGESKLQRSNSMESGGSGNSSVKSEINSLVEAISAPHLDESKGSASRRSFDNMRSTKGAISSTSRSQIGSSKMEGRSSSNDGAIAITDSVVPLRSVKVDRHELDAVKGGEKHNVPSKLGATEQAAPSARPQPSSAPSMSNKFAQGKGGEREDPPSSVPMPDAKLNLAETPEPLPTSTSAESGSSNAQHSGDTVKRVFDRRRARAQLVASKTETATPSPTIKSNKVSPLRVLVVEDDPVNRMILKKRLSMDGHSILLAVNGEEGYLKFESNGNEIDVVLMDLQMPICNGQDSCRRIRECEDKRKGEALANRPAAHVLNGRIPIFAVSATLNYSMRQEMCDIGMDGWLLKPIDFNRLRELLKGLTHLEIRDHDTWKPGHVWEKGGWLSEPASRLSQTPAP</sequence>
<dbReference type="InterPro" id="IPR036890">
    <property type="entry name" value="HATPase_C_sf"/>
</dbReference>
<dbReference type="InterPro" id="IPR003594">
    <property type="entry name" value="HATPase_dom"/>
</dbReference>
<feature type="domain" description="Response regulatory" evidence="15">
    <location>
        <begin position="1295"/>
        <end position="1429"/>
    </location>
</feature>
<dbReference type="SUPFAM" id="SSF55781">
    <property type="entry name" value="GAF domain-like"/>
    <property type="match status" value="2"/>
</dbReference>
<proteinExistence type="predicted"/>
<dbReference type="SUPFAM" id="SSF47384">
    <property type="entry name" value="Homodimeric domain of signal transducing histidine kinase"/>
    <property type="match status" value="1"/>
</dbReference>
<dbReference type="GO" id="GO:0006355">
    <property type="term" value="P:regulation of DNA-templated transcription"/>
    <property type="evidence" value="ECO:0007669"/>
    <property type="project" value="InterPro"/>
</dbReference>
<feature type="compositionally biased region" description="Polar residues" evidence="12">
    <location>
        <begin position="1109"/>
        <end position="1126"/>
    </location>
</feature>
<evidence type="ECO:0000256" key="8">
    <source>
        <dbReference type="ARBA" id="ARBA00022991"/>
    </source>
</evidence>
<keyword evidence="9" id="KW-0902">Two-component regulatory system</keyword>
<dbReference type="PROSITE" id="PS50110">
    <property type="entry name" value="RESPONSE_REGULATORY"/>
    <property type="match status" value="1"/>
</dbReference>
<feature type="region of interest" description="Disordered" evidence="12">
    <location>
        <begin position="985"/>
        <end position="1011"/>
    </location>
</feature>
<feature type="compositionally biased region" description="Low complexity" evidence="12">
    <location>
        <begin position="992"/>
        <end position="1002"/>
    </location>
</feature>
<dbReference type="SUPFAM" id="SSF55785">
    <property type="entry name" value="PYP-like sensor domain (PAS domain)"/>
    <property type="match status" value="1"/>
</dbReference>
<dbReference type="Gene3D" id="3.30.450.20">
    <property type="entry name" value="PAS domain"/>
    <property type="match status" value="1"/>
</dbReference>